<feature type="domain" description="DUF7834" evidence="2">
    <location>
        <begin position="187"/>
        <end position="411"/>
    </location>
</feature>
<reference evidence="3 4" key="1">
    <citation type="submission" date="2023-02" db="EMBL/GenBank/DDBJ databases">
        <title>Genome sequence of Mucilaginibacter jinjuensis strain KACC 16571.</title>
        <authorList>
            <person name="Kim S."/>
            <person name="Heo J."/>
            <person name="Kwon S.-W."/>
        </authorList>
    </citation>
    <scope>NUCLEOTIDE SEQUENCE [LARGE SCALE GENOMIC DNA]</scope>
    <source>
        <strain evidence="3 4">KACC 16571</strain>
    </source>
</reference>
<evidence type="ECO:0000313" key="3">
    <source>
        <dbReference type="EMBL" id="WCT13790.1"/>
    </source>
</evidence>
<dbReference type="PANTHER" id="PTHR35149:SF2">
    <property type="entry name" value="DUF262 DOMAIN-CONTAINING PROTEIN"/>
    <property type="match status" value="1"/>
</dbReference>
<organism evidence="3 4">
    <name type="scientific">Mucilaginibacter jinjuensis</name>
    <dbReference type="NCBI Taxonomy" id="1176721"/>
    <lineage>
        <taxon>Bacteria</taxon>
        <taxon>Pseudomonadati</taxon>
        <taxon>Bacteroidota</taxon>
        <taxon>Sphingobacteriia</taxon>
        <taxon>Sphingobacteriales</taxon>
        <taxon>Sphingobacteriaceae</taxon>
        <taxon>Mucilaginibacter</taxon>
    </lineage>
</organism>
<dbReference type="InterPro" id="IPR004919">
    <property type="entry name" value="GmrSD_N"/>
</dbReference>
<gene>
    <name evidence="3" type="ORF">PQO05_07560</name>
</gene>
<name>A0ABY7TBA2_9SPHI</name>
<dbReference type="PANTHER" id="PTHR35149">
    <property type="entry name" value="SLL5132 PROTEIN"/>
    <property type="match status" value="1"/>
</dbReference>
<dbReference type="Pfam" id="PF03235">
    <property type="entry name" value="GmrSD_N"/>
    <property type="match status" value="1"/>
</dbReference>
<keyword evidence="4" id="KW-1185">Reference proteome</keyword>
<dbReference type="RefSeq" id="WP_273632097.1">
    <property type="nucleotide sequence ID" value="NZ_CP117167.1"/>
</dbReference>
<evidence type="ECO:0000313" key="4">
    <source>
        <dbReference type="Proteomes" id="UP001216139"/>
    </source>
</evidence>
<dbReference type="EMBL" id="CP117167">
    <property type="protein sequence ID" value="WCT13790.1"/>
    <property type="molecule type" value="Genomic_DNA"/>
</dbReference>
<dbReference type="InterPro" id="IPR057156">
    <property type="entry name" value="DUF7834"/>
</dbReference>
<proteinExistence type="predicted"/>
<dbReference type="Proteomes" id="UP001216139">
    <property type="component" value="Chromosome"/>
</dbReference>
<sequence>MPSLLISIGLTKDIIALPNLTIPSYQRPYTWKIKNALQLLDDVRTASTKSLDNYRIGTIIFHKDTNENLNIVDGQQRLTTMSLIFYALKDLTPTLLMGEYSHDDSKANLIANYTAIVQWLYSMDDNAQQALKAYLLYHCEFVTIQLDDLSEAFQFFDSQNSRGKSLEPADLLKAFHLREMSDNTESEKIACVKTWEDAIDQGNLNYVIGTYLFRIRKWAQGDNAYTFTKNDIEEFKGVNFDRFPKYPYLRAYLMNDAVTAQFEKDLVWNKLGNHMGFPFQMTQMIINGKRFFEMIEHYVKIHQELFDKKTSTAFSNFYKKHTCYPHSNRSGDLYVRNLFKAITMFYYDRFGSEGFEQTYPYLYMWAYKLRLDKFSVRYSSIDAHIQADGNNLFKMLNSTYDHRAVLNIRTKLSLTGNTPERPIAEIIEVFKTYQLN</sequence>
<accession>A0ABY7TBA2</accession>
<evidence type="ECO:0000259" key="1">
    <source>
        <dbReference type="Pfam" id="PF03235"/>
    </source>
</evidence>
<dbReference type="Pfam" id="PF25202">
    <property type="entry name" value="DUF7834"/>
    <property type="match status" value="1"/>
</dbReference>
<evidence type="ECO:0000259" key="2">
    <source>
        <dbReference type="Pfam" id="PF25202"/>
    </source>
</evidence>
<protein>
    <submittedName>
        <fullName evidence="3">DUF262 domain-containing protein</fullName>
    </submittedName>
</protein>
<feature type="domain" description="GmrSD restriction endonucleases N-terminal" evidence="1">
    <location>
        <begin position="20"/>
        <end position="176"/>
    </location>
</feature>